<protein>
    <submittedName>
        <fullName evidence="3">Spore germination cell wall hydrolase CwlJ-like protein</fullName>
    </submittedName>
</protein>
<organism evidence="3 4">
    <name type="scientific">Pseudochrobactrum saccharolyticum</name>
    <dbReference type="NCBI Taxonomy" id="354352"/>
    <lineage>
        <taxon>Bacteria</taxon>
        <taxon>Pseudomonadati</taxon>
        <taxon>Pseudomonadota</taxon>
        <taxon>Alphaproteobacteria</taxon>
        <taxon>Hyphomicrobiales</taxon>
        <taxon>Brucellaceae</taxon>
        <taxon>Pseudochrobactrum</taxon>
    </lineage>
</organism>
<proteinExistence type="predicted"/>
<feature type="signal peptide" evidence="1">
    <location>
        <begin position="1"/>
        <end position="23"/>
    </location>
</feature>
<keyword evidence="4" id="KW-1185">Reference proteome</keyword>
<name>A0A7W8ENZ2_9HYPH</name>
<reference evidence="3 4" key="1">
    <citation type="submission" date="2020-08" db="EMBL/GenBank/DDBJ databases">
        <title>Genomic Encyclopedia of Type Strains, Phase IV (KMG-IV): sequencing the most valuable type-strain genomes for metagenomic binning, comparative biology and taxonomic classification.</title>
        <authorList>
            <person name="Goeker M."/>
        </authorList>
    </citation>
    <scope>NUCLEOTIDE SEQUENCE [LARGE SCALE GENOMIC DNA]</scope>
    <source>
        <strain evidence="3 4">DSM 25620</strain>
    </source>
</reference>
<dbReference type="InterPro" id="IPR011105">
    <property type="entry name" value="Cell_wall_hydrolase_SleB"/>
</dbReference>
<gene>
    <name evidence="3" type="ORF">HNQ68_000888</name>
</gene>
<dbReference type="AlphaFoldDB" id="A0A7W8ENZ2"/>
<dbReference type="RefSeq" id="WP_246176034.1">
    <property type="nucleotide sequence ID" value="NZ_JACHIL010000001.1"/>
</dbReference>
<comment type="caution">
    <text evidence="3">The sequence shown here is derived from an EMBL/GenBank/DDBJ whole genome shotgun (WGS) entry which is preliminary data.</text>
</comment>
<dbReference type="EMBL" id="JACHIL010000001">
    <property type="protein sequence ID" value="MBB5090376.1"/>
    <property type="molecule type" value="Genomic_DNA"/>
</dbReference>
<dbReference type="PROSITE" id="PS51257">
    <property type="entry name" value="PROKAR_LIPOPROTEIN"/>
    <property type="match status" value="1"/>
</dbReference>
<sequence length="316" mass="33816">MKRSYLAKTLFIGALVATPFILAGCTTTSTGSKSAKAAQPAKESGVTVRNGKKTYTYTSRDRECLERAMFFESARSSRDGLVAVGTVVMNRLVSEKYPETICGVVGQKNQFAPGVMTRAMNSKALPDVKEAADSVLKGERHPKLKNAMFFHTAGLKFPYRNMHYVLVAGGNSFYEKRRRDGTLESPLPETPYNLAAAYEPRNQSMPDSIYDVTDTAKGGKGDRLPVVAPVMVASAGQAAQDVQAAQPVAAEAPVQLAYHAPAVNTPVPAQLPFETKPVAASATQNAFAAGAEDMNKQKVDAIGALLLTQDRPEPAS</sequence>
<evidence type="ECO:0000313" key="4">
    <source>
        <dbReference type="Proteomes" id="UP000531231"/>
    </source>
</evidence>
<evidence type="ECO:0000256" key="1">
    <source>
        <dbReference type="SAM" id="SignalP"/>
    </source>
</evidence>
<dbReference type="Gene3D" id="1.10.10.2520">
    <property type="entry name" value="Cell wall hydrolase SleB, domain 1"/>
    <property type="match status" value="1"/>
</dbReference>
<evidence type="ECO:0000313" key="3">
    <source>
        <dbReference type="EMBL" id="MBB5090376.1"/>
    </source>
</evidence>
<dbReference type="Pfam" id="PF07486">
    <property type="entry name" value="Hydrolase_2"/>
    <property type="match status" value="1"/>
</dbReference>
<dbReference type="Proteomes" id="UP000531231">
    <property type="component" value="Unassembled WGS sequence"/>
</dbReference>
<evidence type="ECO:0000259" key="2">
    <source>
        <dbReference type="Pfam" id="PF07486"/>
    </source>
</evidence>
<accession>A0A7W8ENZ2</accession>
<feature type="domain" description="Cell wall hydrolase SleB" evidence="2">
    <location>
        <begin position="77"/>
        <end position="174"/>
    </location>
</feature>
<dbReference type="GO" id="GO:0016787">
    <property type="term" value="F:hydrolase activity"/>
    <property type="evidence" value="ECO:0007669"/>
    <property type="project" value="UniProtKB-KW"/>
</dbReference>
<keyword evidence="3" id="KW-0378">Hydrolase</keyword>
<keyword evidence="1" id="KW-0732">Signal</keyword>
<dbReference type="InterPro" id="IPR042047">
    <property type="entry name" value="SleB_dom1"/>
</dbReference>
<feature type="chain" id="PRO_5030624513" evidence="1">
    <location>
        <begin position="24"/>
        <end position="316"/>
    </location>
</feature>